<dbReference type="EMBL" id="CP092865">
    <property type="protein sequence ID" value="UYV65224.1"/>
    <property type="molecule type" value="Genomic_DNA"/>
</dbReference>
<evidence type="ECO:0000313" key="1">
    <source>
        <dbReference type="EMBL" id="UYV65224.1"/>
    </source>
</evidence>
<name>A0ABY6K8T8_9ARAC</name>
<dbReference type="Proteomes" id="UP001235939">
    <property type="component" value="Chromosome 03"/>
</dbReference>
<gene>
    <name evidence="1" type="ORF">LAZ67_3003639</name>
</gene>
<keyword evidence="2" id="KW-1185">Reference proteome</keyword>
<organism evidence="1 2">
    <name type="scientific">Cordylochernes scorpioides</name>
    <dbReference type="NCBI Taxonomy" id="51811"/>
    <lineage>
        <taxon>Eukaryota</taxon>
        <taxon>Metazoa</taxon>
        <taxon>Ecdysozoa</taxon>
        <taxon>Arthropoda</taxon>
        <taxon>Chelicerata</taxon>
        <taxon>Arachnida</taxon>
        <taxon>Pseudoscorpiones</taxon>
        <taxon>Cheliferoidea</taxon>
        <taxon>Chernetidae</taxon>
        <taxon>Cordylochernes</taxon>
    </lineage>
</organism>
<reference evidence="1 2" key="1">
    <citation type="submission" date="2022-01" db="EMBL/GenBank/DDBJ databases">
        <title>A chromosomal length assembly of Cordylochernes scorpioides.</title>
        <authorList>
            <person name="Zeh D."/>
            <person name="Zeh J."/>
        </authorList>
    </citation>
    <scope>NUCLEOTIDE SEQUENCE [LARGE SCALE GENOMIC DNA]</scope>
    <source>
        <strain evidence="1">IN4F17</strain>
        <tissue evidence="1">Whole Body</tissue>
    </source>
</reference>
<accession>A0ABY6K8T8</accession>
<protein>
    <submittedName>
        <fullName evidence="1">Uncharacterized protein</fullName>
    </submittedName>
</protein>
<sequence length="127" mass="14399">MNWRLESNFFRRDCVSPIKCSMVLRGRVTKIRQIANFHSDKTRAKPGTHPLVRDKMKIGDDLKITKCHRLSHGSNAPVLVVCILIAKRKELGERGIKSKLRDNKLFVNDKVCKVMNGQVVDSTGDAI</sequence>
<proteinExistence type="predicted"/>
<evidence type="ECO:0000313" key="2">
    <source>
        <dbReference type="Proteomes" id="UP001235939"/>
    </source>
</evidence>